<feature type="region of interest" description="Disordered" evidence="1">
    <location>
        <begin position="54"/>
        <end position="114"/>
    </location>
</feature>
<sequence length="169" mass="18847">MHGRFQGHLPVPVHAVPGRRVQEAVRDGVAGAGVHRAVAAGGGPELRRAELGAGVPAGVRAAPQERAARRGPRRGEREEAARHAGRLRRHPLQERVPRRRRLHPGRPLPPAQLPLHRQLLRQGQKALHRQEARRQVVRQDLHPRLVEAGHQDAEGAPRRVRVIGRWSTR</sequence>
<organism evidence="2">
    <name type="scientific">Zea mays</name>
    <name type="common">Maize</name>
    <dbReference type="NCBI Taxonomy" id="4577"/>
    <lineage>
        <taxon>Eukaryota</taxon>
        <taxon>Viridiplantae</taxon>
        <taxon>Streptophyta</taxon>
        <taxon>Embryophyta</taxon>
        <taxon>Tracheophyta</taxon>
        <taxon>Spermatophyta</taxon>
        <taxon>Magnoliopsida</taxon>
        <taxon>Liliopsida</taxon>
        <taxon>Poales</taxon>
        <taxon>Poaceae</taxon>
        <taxon>PACMAD clade</taxon>
        <taxon>Panicoideae</taxon>
        <taxon>Andropogonodae</taxon>
        <taxon>Andropogoneae</taxon>
        <taxon>Tripsacinae</taxon>
        <taxon>Zea</taxon>
    </lineage>
</organism>
<evidence type="ECO:0000256" key="1">
    <source>
        <dbReference type="SAM" id="MobiDB-lite"/>
    </source>
</evidence>
<evidence type="ECO:0000313" key="2">
    <source>
        <dbReference type="EMBL" id="ACN25436.1"/>
    </source>
</evidence>
<feature type="compositionally biased region" description="Low complexity" evidence="1">
    <location>
        <begin position="54"/>
        <end position="65"/>
    </location>
</feature>
<proteinExistence type="evidence at transcript level"/>
<feature type="compositionally biased region" description="Basic and acidic residues" evidence="1">
    <location>
        <begin position="73"/>
        <end position="82"/>
    </location>
</feature>
<dbReference type="EMBL" id="BT060739">
    <property type="protein sequence ID" value="ACN25436.1"/>
    <property type="molecule type" value="mRNA"/>
</dbReference>
<dbReference type="AlphaFoldDB" id="C0HEI3"/>
<feature type="compositionally biased region" description="Basic and acidic residues" evidence="1">
    <location>
        <begin position="147"/>
        <end position="157"/>
    </location>
</feature>
<reference evidence="2" key="1">
    <citation type="journal article" date="2009" name="PLoS Genet.">
        <title>Sequencing, mapping, and analysis of 27,455 maize full-length cDNAs.</title>
        <authorList>
            <person name="Soderlund C."/>
            <person name="Descour A."/>
            <person name="Kudrna D."/>
            <person name="Bomhoff M."/>
            <person name="Boyd L."/>
            <person name="Currie J."/>
            <person name="Angelova A."/>
            <person name="Collura K."/>
            <person name="Wissotski M."/>
            <person name="Ashley E."/>
            <person name="Morrow D."/>
            <person name="Fernandes J."/>
            <person name="Walbot V."/>
            <person name="Yu Y."/>
        </authorList>
    </citation>
    <scope>NUCLEOTIDE SEQUENCE</scope>
    <source>
        <strain evidence="2">B73</strain>
    </source>
</reference>
<accession>C0HEI3</accession>
<feature type="region of interest" description="Disordered" evidence="1">
    <location>
        <begin position="147"/>
        <end position="169"/>
    </location>
</feature>
<name>C0HEI3_MAIZE</name>
<feature type="compositionally biased region" description="Basic residues" evidence="1">
    <location>
        <begin position="158"/>
        <end position="169"/>
    </location>
</feature>
<protein>
    <submittedName>
        <fullName evidence="2">Uncharacterized protein</fullName>
    </submittedName>
</protein>